<dbReference type="RefSeq" id="WP_039936094.1">
    <property type="nucleotide sequence ID" value="NZ_AP025728.1"/>
</dbReference>
<dbReference type="SUPFAM" id="SSF143100">
    <property type="entry name" value="TTHA1013/TTHA0281-like"/>
    <property type="match status" value="1"/>
</dbReference>
<evidence type="ECO:0000313" key="3">
    <source>
        <dbReference type="EMBL" id="AWZ41589.1"/>
    </source>
</evidence>
<feature type="domain" description="HicB-like antitoxin of toxin-antitoxin system" evidence="1">
    <location>
        <begin position="7"/>
        <end position="105"/>
    </location>
</feature>
<dbReference type="KEGG" id="lmur:CPS94_01540"/>
<evidence type="ECO:0000259" key="1">
    <source>
        <dbReference type="Pfam" id="PF15919"/>
    </source>
</evidence>
<evidence type="ECO:0000313" key="7">
    <source>
        <dbReference type="Proteomes" id="UP000463931"/>
    </source>
</evidence>
<dbReference type="AlphaFoldDB" id="A0A2Z4W2D9"/>
<dbReference type="Proteomes" id="UP000463931">
    <property type="component" value="Chromosome"/>
</dbReference>
<gene>
    <name evidence="3" type="ORF">CPQ89_09915</name>
    <name evidence="2" type="ORF">CPS94_01540</name>
    <name evidence="4" type="ORF">FEE40_11710</name>
</gene>
<dbReference type="InterPro" id="IPR035069">
    <property type="entry name" value="TTHA1013/TTHA0281-like"/>
</dbReference>
<accession>A0A2Z4W2D9</accession>
<dbReference type="GeneID" id="48465802"/>
<reference evidence="4 7" key="2">
    <citation type="journal article" date="2019" name="Nat. Med.">
        <title>Preventing dysbiosis of the neonatal mouse intestinal microbiome protects against late-onset sepsis.</title>
        <authorList>
            <person name="Singer J.R."/>
            <person name="Blosser E.G."/>
            <person name="Zindl C.L."/>
            <person name="Silberger D.J."/>
            <person name="Conlan S."/>
            <person name="Laufer V.A."/>
            <person name="DiToro D."/>
            <person name="Deming C."/>
            <person name="Kumar R."/>
            <person name="Morrow C.D."/>
            <person name="Segre J.A."/>
            <person name="Gray M.J."/>
            <person name="Randolph D.A."/>
            <person name="Weaver C.T."/>
        </authorList>
    </citation>
    <scope>NUCLEOTIDE SEQUENCE [LARGE SCALE GENOMIC DNA]</scope>
    <source>
        <strain evidence="4 7">V10</strain>
    </source>
</reference>
<organism evidence="4 7">
    <name type="scientific">Ligilactobacillus murinus</name>
    <dbReference type="NCBI Taxonomy" id="1622"/>
    <lineage>
        <taxon>Bacteria</taxon>
        <taxon>Bacillati</taxon>
        <taxon>Bacillota</taxon>
        <taxon>Bacilli</taxon>
        <taxon>Lactobacillales</taxon>
        <taxon>Lactobacillaceae</taxon>
        <taxon>Ligilactobacillus</taxon>
    </lineage>
</organism>
<protein>
    <submittedName>
        <fullName evidence="4">HicB family protein</fullName>
    </submittedName>
</protein>
<dbReference type="EMBL" id="CP023566">
    <property type="protein sequence ID" value="AWZ41589.1"/>
    <property type="molecule type" value="Genomic_DNA"/>
</dbReference>
<sequence>MDQRIVYPVIIKEYNDEDGHYFVATSPNIKGMVTQGSTLNEAAYFSEDAIATMISDEKNYPEPMDPTEWELTENEKVVFVSVNMTQWLKKHGKTVRKNITIPEDLNNWAKENNINVSRVTTDALRALQR</sequence>
<keyword evidence="5" id="KW-1185">Reference proteome</keyword>
<evidence type="ECO:0000313" key="6">
    <source>
        <dbReference type="Proteomes" id="UP000250153"/>
    </source>
</evidence>
<evidence type="ECO:0000313" key="5">
    <source>
        <dbReference type="Proteomes" id="UP000250143"/>
    </source>
</evidence>
<dbReference type="Gene3D" id="3.30.160.250">
    <property type="match status" value="1"/>
</dbReference>
<dbReference type="Pfam" id="PF15919">
    <property type="entry name" value="HicB_lk_antitox"/>
    <property type="match status" value="1"/>
</dbReference>
<evidence type="ECO:0000313" key="4">
    <source>
        <dbReference type="EMBL" id="QIA90769.1"/>
    </source>
</evidence>
<dbReference type="Proteomes" id="UP000250143">
    <property type="component" value="Chromosome"/>
</dbReference>
<reference evidence="5 6" key="1">
    <citation type="submission" date="2017-09" db="EMBL/GenBank/DDBJ databases">
        <title>Predominant Lactobacillus spp. isolated from feces of mice subjected to short-term calorie restriction.</title>
        <authorList>
            <person name="Zhang C."/>
            <person name="Zhao L."/>
            <person name="Pan F."/>
        </authorList>
    </citation>
    <scope>NUCLEOTIDE SEQUENCE [LARGE SCALE GENOMIC DNA]</scope>
    <source>
        <strain evidence="3 5">CR141</strain>
        <strain evidence="2 6">CR147</strain>
    </source>
</reference>
<evidence type="ECO:0000313" key="2">
    <source>
        <dbReference type="EMBL" id="AWZ39473.1"/>
    </source>
</evidence>
<dbReference type="Proteomes" id="UP000250153">
    <property type="component" value="Chromosome"/>
</dbReference>
<dbReference type="InterPro" id="IPR031807">
    <property type="entry name" value="HicB-like"/>
</dbReference>
<name>A0A2Z4W2D9_9LACO</name>
<dbReference type="EMBL" id="CP023565">
    <property type="protein sequence ID" value="AWZ39473.1"/>
    <property type="molecule type" value="Genomic_DNA"/>
</dbReference>
<dbReference type="EMBL" id="CP040852">
    <property type="protein sequence ID" value="QIA90769.1"/>
    <property type="molecule type" value="Genomic_DNA"/>
</dbReference>
<proteinExistence type="predicted"/>